<evidence type="ECO:0000313" key="2">
    <source>
        <dbReference type="Proteomes" id="UP000054337"/>
    </source>
</evidence>
<gene>
    <name evidence="1" type="ORF">COCVIDRAFT_96207</name>
</gene>
<feature type="non-terminal residue" evidence="1">
    <location>
        <position position="1"/>
    </location>
</feature>
<keyword evidence="2" id="KW-1185">Reference proteome</keyword>
<dbReference type="HOGENOM" id="CLU_2549064_0_0_1"/>
<accession>W7EME9</accession>
<evidence type="ECO:0000313" key="1">
    <source>
        <dbReference type="EMBL" id="EUN28154.1"/>
    </source>
</evidence>
<name>W7EME9_BIPV3</name>
<proteinExistence type="predicted"/>
<sequence length="83" mass="9441">GSVGLLNGMLFIQEDVLPQVITLKIRINDILWMRNEVGYAHGKHSLAQWIYPRNSVLSPLFYVKLEMKTPSPLRIYPTPSTSS</sequence>
<dbReference type="EMBL" id="KI968723">
    <property type="protein sequence ID" value="EUN28154.1"/>
    <property type="molecule type" value="Genomic_DNA"/>
</dbReference>
<dbReference type="RefSeq" id="XP_014557748.1">
    <property type="nucleotide sequence ID" value="XM_014702262.1"/>
</dbReference>
<reference evidence="1 2" key="1">
    <citation type="journal article" date="2013" name="PLoS Genet.">
        <title>Comparative genome structure, secondary metabolite, and effector coding capacity across Cochliobolus pathogens.</title>
        <authorList>
            <person name="Condon B.J."/>
            <person name="Leng Y."/>
            <person name="Wu D."/>
            <person name="Bushley K.E."/>
            <person name="Ohm R.A."/>
            <person name="Otillar R."/>
            <person name="Martin J."/>
            <person name="Schackwitz W."/>
            <person name="Grimwood J."/>
            <person name="MohdZainudin N."/>
            <person name="Xue C."/>
            <person name="Wang R."/>
            <person name="Manning V.A."/>
            <person name="Dhillon B."/>
            <person name="Tu Z.J."/>
            <person name="Steffenson B.J."/>
            <person name="Salamov A."/>
            <person name="Sun H."/>
            <person name="Lowry S."/>
            <person name="LaButti K."/>
            <person name="Han J."/>
            <person name="Copeland A."/>
            <person name="Lindquist E."/>
            <person name="Barry K."/>
            <person name="Schmutz J."/>
            <person name="Baker S.E."/>
            <person name="Ciuffetti L.M."/>
            <person name="Grigoriev I.V."/>
            <person name="Zhong S."/>
            <person name="Turgeon B.G."/>
        </authorList>
    </citation>
    <scope>NUCLEOTIDE SEQUENCE [LARGE SCALE GENOMIC DNA]</scope>
    <source>
        <strain evidence="1 2">FI3</strain>
    </source>
</reference>
<dbReference type="AlphaFoldDB" id="W7EME9"/>
<dbReference type="Proteomes" id="UP000054337">
    <property type="component" value="Unassembled WGS sequence"/>
</dbReference>
<organism evidence="1 2">
    <name type="scientific">Bipolaris victoriae (strain FI3)</name>
    <name type="common">Victoria blight of oats agent</name>
    <name type="synonym">Cochliobolus victoriae</name>
    <dbReference type="NCBI Taxonomy" id="930091"/>
    <lineage>
        <taxon>Eukaryota</taxon>
        <taxon>Fungi</taxon>
        <taxon>Dikarya</taxon>
        <taxon>Ascomycota</taxon>
        <taxon>Pezizomycotina</taxon>
        <taxon>Dothideomycetes</taxon>
        <taxon>Pleosporomycetidae</taxon>
        <taxon>Pleosporales</taxon>
        <taxon>Pleosporineae</taxon>
        <taxon>Pleosporaceae</taxon>
        <taxon>Bipolaris</taxon>
    </lineage>
</organism>
<protein>
    <submittedName>
        <fullName evidence="1">Uncharacterized protein</fullName>
    </submittedName>
</protein>
<dbReference type="GeneID" id="26260182"/>